<evidence type="ECO:0000256" key="5">
    <source>
        <dbReference type="ARBA" id="ARBA00019973"/>
    </source>
</evidence>
<evidence type="ECO:0000256" key="6">
    <source>
        <dbReference type="ARBA" id="ARBA00030980"/>
    </source>
</evidence>
<sequence>MESATSAVSPLPPLPTAITKNPPSPSPTQSLPKPRPNPKTEEFEKEPEYIIFNYPPCADPILHTDFSCLYESADRPNQVCKVPVPLPFPLRVHDVEKRIFQRLGEHPNLVRVTSMDEYGIWMERAQHGCLRVFYREGGDAVVTTRRRLQWCEDVARVLAFVHEKGVRHADLSGRNLLVDSELRILLCDFSGSAIDGEKAVISAEYGYRHPDDEEWLEPSIRCEIHALGSTLYEMITTNEPHHDVDKDGVDKLLKEGRYPDVSGIPLGDVIQKCWAGDFESAAQVADAVAHYASNANAQDV</sequence>
<dbReference type="InterPro" id="IPR001245">
    <property type="entry name" value="Ser-Thr/Tyr_kinase_cat_dom"/>
</dbReference>
<evidence type="ECO:0000313" key="13">
    <source>
        <dbReference type="Proteomes" id="UP001201980"/>
    </source>
</evidence>
<organism evidence="12 13">
    <name type="scientific">Zalerion maritima</name>
    <dbReference type="NCBI Taxonomy" id="339359"/>
    <lineage>
        <taxon>Eukaryota</taxon>
        <taxon>Fungi</taxon>
        <taxon>Dikarya</taxon>
        <taxon>Ascomycota</taxon>
        <taxon>Pezizomycotina</taxon>
        <taxon>Sordariomycetes</taxon>
        <taxon>Lulworthiomycetidae</taxon>
        <taxon>Lulworthiales</taxon>
        <taxon>Lulworthiaceae</taxon>
        <taxon>Zalerion</taxon>
    </lineage>
</organism>
<comment type="catalytic activity">
    <reaction evidence="8">
        <text>L-threonyl-[protein] + ATP = O-phospho-L-threonyl-[protein] + ADP + H(+)</text>
        <dbReference type="Rhea" id="RHEA:46608"/>
        <dbReference type="Rhea" id="RHEA-COMP:11060"/>
        <dbReference type="Rhea" id="RHEA-COMP:11605"/>
        <dbReference type="ChEBI" id="CHEBI:15378"/>
        <dbReference type="ChEBI" id="CHEBI:30013"/>
        <dbReference type="ChEBI" id="CHEBI:30616"/>
        <dbReference type="ChEBI" id="CHEBI:61977"/>
        <dbReference type="ChEBI" id="CHEBI:456216"/>
        <dbReference type="EC" id="2.7.11.1"/>
    </reaction>
</comment>
<dbReference type="EMBL" id="JAKWBI020000128">
    <property type="protein sequence ID" value="KAJ2902002.1"/>
    <property type="molecule type" value="Genomic_DNA"/>
</dbReference>
<protein>
    <recommendedName>
        <fullName evidence="5">EKC/KEOPS complex subunit BUD32</fullName>
        <ecNumber evidence="3">2.7.11.1</ecNumber>
    </recommendedName>
    <alternativeName>
        <fullName evidence="6 7">Atypical Serine/threonine protein kinase BUD32</fullName>
    </alternativeName>
    <alternativeName>
        <fullName evidence="4">EKC/KEOPS complex subunit bud32</fullName>
    </alternativeName>
</protein>
<name>A0AAD5RS62_9PEZI</name>
<gene>
    <name evidence="12" type="ORF">MKZ38_001143</name>
</gene>
<keyword evidence="12" id="KW-0418">Kinase</keyword>
<reference evidence="12" key="1">
    <citation type="submission" date="2022-07" db="EMBL/GenBank/DDBJ databases">
        <title>Draft genome sequence of Zalerion maritima ATCC 34329, a (micro)plastics degrading marine fungus.</title>
        <authorList>
            <person name="Paco A."/>
            <person name="Goncalves M.F.M."/>
            <person name="Rocha-Santos T.A.P."/>
            <person name="Alves A."/>
        </authorList>
    </citation>
    <scope>NUCLEOTIDE SEQUENCE</scope>
    <source>
        <strain evidence="12">ATCC 34329</strain>
    </source>
</reference>
<dbReference type="Gene3D" id="1.10.510.10">
    <property type="entry name" value="Transferase(Phosphotransferase) domain 1"/>
    <property type="match status" value="1"/>
</dbReference>
<evidence type="ECO:0000256" key="7">
    <source>
        <dbReference type="ARBA" id="ARBA00033194"/>
    </source>
</evidence>
<comment type="function">
    <text evidence="1">Component of the EKC/KEOPS complex that is required for the formation of a threonylcarbamoyl group on adenosine at position 37 (t(6)A37) in tRNAs that read codons beginning with adenine. The complex is probably involved in the transfer of the threonylcarbamoyl moiety of threonylcarbamoyl-AMP (TC-AMP) to the N6 group of A37. BUD32 has ATPase activity in the context of the EKC/KEOPS complex and likely plays a supporting role to the catalytic subunit KAE1. The EKC/KEOPS complex also promotes both telomere uncapping and telomere elongation. The complex is required for efficient recruitment of transcriptional coactivators.</text>
</comment>
<comment type="subunit">
    <text evidence="2">Component of the EKC/KEOPS complex composed of at least BUD32, CGI121, GON7, KAE1 and PCC1; the whole complex dimerizes.</text>
</comment>
<dbReference type="Proteomes" id="UP001201980">
    <property type="component" value="Unassembled WGS sequence"/>
</dbReference>
<dbReference type="PANTHER" id="PTHR23257:SF978">
    <property type="entry name" value="PROTEIN KINASE FAMILY PROTEIN"/>
    <property type="match status" value="1"/>
</dbReference>
<dbReference type="GO" id="GO:0004674">
    <property type="term" value="F:protein serine/threonine kinase activity"/>
    <property type="evidence" value="ECO:0007669"/>
    <property type="project" value="UniProtKB-EC"/>
</dbReference>
<evidence type="ECO:0000256" key="10">
    <source>
        <dbReference type="SAM" id="MobiDB-lite"/>
    </source>
</evidence>
<proteinExistence type="predicted"/>
<dbReference type="GO" id="GO:0005737">
    <property type="term" value="C:cytoplasm"/>
    <property type="evidence" value="ECO:0007669"/>
    <property type="project" value="TreeGrafter"/>
</dbReference>
<evidence type="ECO:0000256" key="9">
    <source>
        <dbReference type="ARBA" id="ARBA00048679"/>
    </source>
</evidence>
<dbReference type="InterPro" id="IPR050167">
    <property type="entry name" value="Ser_Thr_protein_kinase"/>
</dbReference>
<dbReference type="AlphaFoldDB" id="A0AAD5RS62"/>
<dbReference type="EC" id="2.7.11.1" evidence="3"/>
<dbReference type="SUPFAM" id="SSF56112">
    <property type="entry name" value="Protein kinase-like (PK-like)"/>
    <property type="match status" value="1"/>
</dbReference>
<dbReference type="InterPro" id="IPR011009">
    <property type="entry name" value="Kinase-like_dom_sf"/>
</dbReference>
<comment type="catalytic activity">
    <reaction evidence="9">
        <text>L-seryl-[protein] + ATP = O-phospho-L-seryl-[protein] + ADP + H(+)</text>
        <dbReference type="Rhea" id="RHEA:17989"/>
        <dbReference type="Rhea" id="RHEA-COMP:9863"/>
        <dbReference type="Rhea" id="RHEA-COMP:11604"/>
        <dbReference type="ChEBI" id="CHEBI:15378"/>
        <dbReference type="ChEBI" id="CHEBI:29999"/>
        <dbReference type="ChEBI" id="CHEBI:30616"/>
        <dbReference type="ChEBI" id="CHEBI:83421"/>
        <dbReference type="ChEBI" id="CHEBI:456216"/>
        <dbReference type="EC" id="2.7.11.1"/>
    </reaction>
</comment>
<dbReference type="PANTHER" id="PTHR23257">
    <property type="entry name" value="SERINE-THREONINE PROTEIN KINASE"/>
    <property type="match status" value="1"/>
</dbReference>
<dbReference type="InterPro" id="IPR000719">
    <property type="entry name" value="Prot_kinase_dom"/>
</dbReference>
<dbReference type="GO" id="GO:0007165">
    <property type="term" value="P:signal transduction"/>
    <property type="evidence" value="ECO:0007669"/>
    <property type="project" value="TreeGrafter"/>
</dbReference>
<dbReference type="PROSITE" id="PS50011">
    <property type="entry name" value="PROTEIN_KINASE_DOM"/>
    <property type="match status" value="1"/>
</dbReference>
<comment type="caution">
    <text evidence="12">The sequence shown here is derived from an EMBL/GenBank/DDBJ whole genome shotgun (WGS) entry which is preliminary data.</text>
</comment>
<feature type="region of interest" description="Disordered" evidence="10">
    <location>
        <begin position="1"/>
        <end position="42"/>
    </location>
</feature>
<accession>A0AAD5RS62</accession>
<dbReference type="Pfam" id="PF07714">
    <property type="entry name" value="PK_Tyr_Ser-Thr"/>
    <property type="match status" value="1"/>
</dbReference>
<evidence type="ECO:0000256" key="3">
    <source>
        <dbReference type="ARBA" id="ARBA00012513"/>
    </source>
</evidence>
<feature type="domain" description="Protein kinase" evidence="11">
    <location>
        <begin position="55"/>
        <end position="293"/>
    </location>
</feature>
<dbReference type="GO" id="GO:0005524">
    <property type="term" value="F:ATP binding"/>
    <property type="evidence" value="ECO:0007669"/>
    <property type="project" value="InterPro"/>
</dbReference>
<evidence type="ECO:0000259" key="11">
    <source>
        <dbReference type="PROSITE" id="PS50011"/>
    </source>
</evidence>
<evidence type="ECO:0000256" key="2">
    <source>
        <dbReference type="ARBA" id="ARBA00011534"/>
    </source>
</evidence>
<keyword evidence="13" id="KW-1185">Reference proteome</keyword>
<evidence type="ECO:0000256" key="1">
    <source>
        <dbReference type="ARBA" id="ARBA00003747"/>
    </source>
</evidence>
<dbReference type="InterPro" id="IPR008266">
    <property type="entry name" value="Tyr_kinase_AS"/>
</dbReference>
<dbReference type="PROSITE" id="PS00109">
    <property type="entry name" value="PROTEIN_KINASE_TYR"/>
    <property type="match status" value="1"/>
</dbReference>
<evidence type="ECO:0000256" key="8">
    <source>
        <dbReference type="ARBA" id="ARBA00047899"/>
    </source>
</evidence>
<evidence type="ECO:0000313" key="12">
    <source>
        <dbReference type="EMBL" id="KAJ2902002.1"/>
    </source>
</evidence>
<keyword evidence="12" id="KW-0808">Transferase</keyword>
<evidence type="ECO:0000256" key="4">
    <source>
        <dbReference type="ARBA" id="ARBA00013948"/>
    </source>
</evidence>